<dbReference type="Gene3D" id="3.50.50.60">
    <property type="entry name" value="FAD/NAD(P)-binding domain"/>
    <property type="match status" value="1"/>
</dbReference>
<dbReference type="GeneID" id="29108814"/>
<dbReference type="KEGG" id="aalt:CC77DRAFT_1003736"/>
<sequence length="592" mass="65824">MTQNEQENVEPVIIVGGGPVGLTCSILLSIRGIAHTLYERHASTSIHPKACGINQRTTEVFRVMGVEEEVYAQATPAEIAGRTAWYTSLGDEGREVFSRDAWGGGQYASEYATHSPSKYCILPQIRLEPILKRRAIELNSTGIRSYHEVLEVDNQKDFTVVTVRNRDTNEVFRRRARYVIISDGGRQFTDKLGISWAGEANLTTMISAHIRAPIRPLHHDARNFITWFTNPAMGGSTRTGYLYQLGPWPEAMTNPQAEEWMFVCAITEDDPQIFDEETALDRAKKTIGIPDLDIELISLTHWTANAVYASEWRTGRCFLVGDSAHRIPPWGALGMNTGIQDSQNLIWKLCLALKDEQKYNALLDTYYIERSEVGKRVGQTSLQNMRAHAGHIDSAIGVDAQQTPEANIAAAKSFFDPKHPDYARKRMLIEAASQELDTEFKAPGYEVGWFYPSADINSEGGATHGGQQLPDGTLVHHTYYMSTIPGHHLPHAWLERDGKTVAIRDLLSLEKLTLFVESGNVGRIADERVQIITIGSGGWRDVNGTWQQYRGVGATGGVLVRPDGIVAWRGVLAAAEEIGWTRLVDILLKATI</sequence>
<dbReference type="Pfam" id="PF01494">
    <property type="entry name" value="FAD_binding_3"/>
    <property type="match status" value="1"/>
</dbReference>
<name>A0A177E2N1_ALTAL</name>
<dbReference type="Proteomes" id="UP000077248">
    <property type="component" value="Unassembled WGS sequence"/>
</dbReference>
<keyword evidence="2" id="KW-0274">FAD</keyword>
<keyword evidence="1" id="KW-0285">Flavoprotein</keyword>
<gene>
    <name evidence="5" type="ORF">CC77DRAFT_1003736</name>
</gene>
<keyword evidence="3" id="KW-0560">Oxidoreductase</keyword>
<dbReference type="PRINTS" id="PR00420">
    <property type="entry name" value="RNGMNOXGNASE"/>
</dbReference>
<dbReference type="PANTHER" id="PTHR43004:SF8">
    <property type="entry name" value="FAD-BINDING DOMAIN-CONTAINING PROTEIN-RELATED"/>
    <property type="match status" value="1"/>
</dbReference>
<feature type="domain" description="FAD-binding" evidence="4">
    <location>
        <begin position="11"/>
        <end position="379"/>
    </location>
</feature>
<evidence type="ECO:0000259" key="4">
    <source>
        <dbReference type="Pfam" id="PF01494"/>
    </source>
</evidence>
<dbReference type="Pfam" id="PF21274">
    <property type="entry name" value="Rng_hyd_C"/>
    <property type="match status" value="1"/>
</dbReference>
<dbReference type="GO" id="GO:0016709">
    <property type="term" value="F:oxidoreductase activity, acting on paired donors, with incorporation or reduction of molecular oxygen, NAD(P)H as one donor, and incorporation of one atom of oxygen"/>
    <property type="evidence" value="ECO:0007669"/>
    <property type="project" value="UniProtKB-ARBA"/>
</dbReference>
<dbReference type="PANTHER" id="PTHR43004">
    <property type="entry name" value="TRK SYSTEM POTASSIUM UPTAKE PROTEIN"/>
    <property type="match status" value="1"/>
</dbReference>
<dbReference type="SUPFAM" id="SSF51905">
    <property type="entry name" value="FAD/NAD(P)-binding domain"/>
    <property type="match status" value="1"/>
</dbReference>
<dbReference type="EMBL" id="KV441469">
    <property type="protein sequence ID" value="OAG25670.1"/>
    <property type="molecule type" value="Genomic_DNA"/>
</dbReference>
<evidence type="ECO:0000313" key="6">
    <source>
        <dbReference type="Proteomes" id="UP000077248"/>
    </source>
</evidence>
<evidence type="ECO:0000256" key="1">
    <source>
        <dbReference type="ARBA" id="ARBA00022630"/>
    </source>
</evidence>
<dbReference type="InterPro" id="IPR002938">
    <property type="entry name" value="FAD-bd"/>
</dbReference>
<dbReference type="RefSeq" id="XP_018391091.1">
    <property type="nucleotide sequence ID" value="XM_018523220.1"/>
</dbReference>
<accession>A0A177E2N1</accession>
<dbReference type="OMA" id="LWRDYIY"/>
<dbReference type="InterPro" id="IPR050641">
    <property type="entry name" value="RIFMO-like"/>
</dbReference>
<proteinExistence type="predicted"/>
<evidence type="ECO:0000313" key="5">
    <source>
        <dbReference type="EMBL" id="OAG25670.1"/>
    </source>
</evidence>
<evidence type="ECO:0000256" key="2">
    <source>
        <dbReference type="ARBA" id="ARBA00022827"/>
    </source>
</evidence>
<dbReference type="Gene3D" id="3.40.30.120">
    <property type="match status" value="1"/>
</dbReference>
<dbReference type="GO" id="GO:0071949">
    <property type="term" value="F:FAD binding"/>
    <property type="evidence" value="ECO:0007669"/>
    <property type="project" value="InterPro"/>
</dbReference>
<dbReference type="InterPro" id="IPR036188">
    <property type="entry name" value="FAD/NAD-bd_sf"/>
</dbReference>
<evidence type="ECO:0000256" key="3">
    <source>
        <dbReference type="ARBA" id="ARBA00023002"/>
    </source>
</evidence>
<keyword evidence="6" id="KW-1185">Reference proteome</keyword>
<dbReference type="VEuPathDB" id="FungiDB:CC77DRAFT_1003736"/>
<protein>
    <recommendedName>
        <fullName evidence="4">FAD-binding domain-containing protein</fullName>
    </recommendedName>
</protein>
<dbReference type="Gene3D" id="3.30.9.10">
    <property type="entry name" value="D-Amino Acid Oxidase, subunit A, domain 2"/>
    <property type="match status" value="1"/>
</dbReference>
<reference evidence="5 6" key="1">
    <citation type="submission" date="2016-05" db="EMBL/GenBank/DDBJ databases">
        <title>Comparative analysis of secretome profiles of manganese(II)-oxidizing ascomycete fungi.</title>
        <authorList>
            <consortium name="DOE Joint Genome Institute"/>
            <person name="Zeiner C.A."/>
            <person name="Purvine S.O."/>
            <person name="Zink E.M."/>
            <person name="Wu S."/>
            <person name="Pasa-Tolic L."/>
            <person name="Chaput D.L."/>
            <person name="Haridas S."/>
            <person name="Grigoriev I.V."/>
            <person name="Santelli C.M."/>
            <person name="Hansel C.M."/>
        </authorList>
    </citation>
    <scope>NUCLEOTIDE SEQUENCE [LARGE SCALE GENOMIC DNA]</scope>
    <source>
        <strain evidence="5 6">SRC1lrK2f</strain>
    </source>
</reference>
<organism evidence="5 6">
    <name type="scientific">Alternaria alternata</name>
    <name type="common">Alternaria rot fungus</name>
    <name type="synonym">Torula alternata</name>
    <dbReference type="NCBI Taxonomy" id="5599"/>
    <lineage>
        <taxon>Eukaryota</taxon>
        <taxon>Fungi</taxon>
        <taxon>Dikarya</taxon>
        <taxon>Ascomycota</taxon>
        <taxon>Pezizomycotina</taxon>
        <taxon>Dothideomycetes</taxon>
        <taxon>Pleosporomycetidae</taxon>
        <taxon>Pleosporales</taxon>
        <taxon>Pleosporineae</taxon>
        <taxon>Pleosporaceae</taxon>
        <taxon>Alternaria</taxon>
        <taxon>Alternaria sect. Alternaria</taxon>
        <taxon>Alternaria alternata complex</taxon>
    </lineage>
</organism>
<dbReference type="AlphaFoldDB" id="A0A177E2N1"/>